<dbReference type="WBParaSite" id="RSKR_0000421000.1">
    <property type="protein sequence ID" value="RSKR_0000421000.1"/>
    <property type="gene ID" value="RSKR_0000421000"/>
</dbReference>
<reference evidence="2" key="1">
    <citation type="submission" date="2016-11" db="UniProtKB">
        <authorList>
            <consortium name="WormBaseParasite"/>
        </authorList>
    </citation>
    <scope>IDENTIFICATION</scope>
    <source>
        <strain evidence="2">KR3021</strain>
    </source>
</reference>
<evidence type="ECO:0000313" key="1">
    <source>
        <dbReference type="Proteomes" id="UP000095286"/>
    </source>
</evidence>
<evidence type="ECO:0000313" key="2">
    <source>
        <dbReference type="WBParaSite" id="RSKR_0000421000.1"/>
    </source>
</evidence>
<sequence>MNAAITQTYIPTTSKKAPFKIVTLLLRSLKPEESKHDYVEISKGYLDGLDDSHLIEMRSLSSDNYIIVPFVLSNSKDNFVKFYTNGIENYRDLGKVRIFHSPYEVHIKTIAKREVQLDSIEVTFNDCYISRTDMWRLGKCFANQCVTLNHVFDYMNVSLRTTYLWSKGNTKISGYISDDTRIVFRSSCSQVLIYIQMSQEMWNMDQNGDLYFEKCMKFFLPELFEKWKKDKCAHHVTIVANTRYLYDPKHLTPEIKSKLTLTYDFQGRPYQDFYLLLVQNERYKDWLHVLPKLKTSFFTYRQSIHNFHKSLFPNSKLSDEFTISPASEGSFLEVLNLSMNNFFLYHSDRKFETTGQQIIFVTPGCGVFYVDKKLVNFTKQRIIDIGISVDIVCLGEQPLHAVPLFVFKKEHATTEDYFIPHWMNTSFYRRERPTLTNMTFKPRITFPEDLFFKTKPGLHMGIKDDEVKNMDEYDNKVEDELIKTQFGFENIKLQTLLNELARTVVVLDPLEEQVEEEFECKPEHCHETDMIDEEQYDEDIAEFEVQQNLVELDNADSEELWELPNYKSYAETPSESVENDTPKFERSFNKGGVGSSALSNKLDLLDGKKYGTENWSFDKESSVDSILNIGSQEEDEIVHIERSPSPQDNSYATLITKFSNNYLDKKNAAGIEVGSYDCTRSFNRTQSSAAFTGEGKSLESARNIIRKGKVVTSTLPGYNKNMINPFRLEESIVQITANRRRWIHVFPTDMRGRAMLAHHYISGINVLTVGEEDDEELLKNKVVEQQHSQHPLNSLNLGSSVSPRRENLLNNVITDPKVTRKSVGILPSGKKNVWGRLKNQDIIIDIVCLYHKTWSMTQRFQARHSIF</sequence>
<proteinExistence type="predicted"/>
<dbReference type="Proteomes" id="UP000095286">
    <property type="component" value="Unplaced"/>
</dbReference>
<name>A0AC35TUB7_9BILA</name>
<protein>
    <submittedName>
        <fullName evidence="2">Vacuolar membrane-associated protein IML1</fullName>
    </submittedName>
</protein>
<organism evidence="1 2">
    <name type="scientific">Rhabditophanes sp. KR3021</name>
    <dbReference type="NCBI Taxonomy" id="114890"/>
    <lineage>
        <taxon>Eukaryota</taxon>
        <taxon>Metazoa</taxon>
        <taxon>Ecdysozoa</taxon>
        <taxon>Nematoda</taxon>
        <taxon>Chromadorea</taxon>
        <taxon>Rhabditida</taxon>
        <taxon>Tylenchina</taxon>
        <taxon>Panagrolaimomorpha</taxon>
        <taxon>Strongyloidoidea</taxon>
        <taxon>Alloionematidae</taxon>
        <taxon>Rhabditophanes</taxon>
    </lineage>
</organism>
<accession>A0AC35TUB7</accession>